<dbReference type="EMBL" id="LLXH01001471">
    <property type="protein sequence ID" value="PKC58763.1"/>
    <property type="molecule type" value="Genomic_DNA"/>
</dbReference>
<dbReference type="Proteomes" id="UP000232688">
    <property type="component" value="Unassembled WGS sequence"/>
</dbReference>
<dbReference type="VEuPathDB" id="FungiDB:RhiirA1_494787"/>
<gene>
    <name evidence="1" type="ORF">RhiirA1_494787</name>
</gene>
<dbReference type="VEuPathDB" id="FungiDB:RhiirFUN_025919"/>
<proteinExistence type="predicted"/>
<organism evidence="1 2">
    <name type="scientific">Rhizophagus irregularis</name>
    <dbReference type="NCBI Taxonomy" id="588596"/>
    <lineage>
        <taxon>Eukaryota</taxon>
        <taxon>Fungi</taxon>
        <taxon>Fungi incertae sedis</taxon>
        <taxon>Mucoromycota</taxon>
        <taxon>Glomeromycotina</taxon>
        <taxon>Glomeromycetes</taxon>
        <taxon>Glomerales</taxon>
        <taxon>Glomeraceae</taxon>
        <taxon>Rhizophagus</taxon>
    </lineage>
</organism>
<dbReference type="AlphaFoldDB" id="A0A2N0R657"/>
<sequence length="145" mass="16928">MVLQESTSKRKIKIARKLIGSKKEIFSWPLWFTLDEEGFLLPCPGFLAYLGKGSIPSRYWLALGEGEFFLAVKMNQLWKMPIVLKRNNEHESKEKNIENEELILALEERRLDLSERAAKICLLELKLRTGRFGPDYRRFGLEPKS</sequence>
<feature type="non-terminal residue" evidence="1">
    <location>
        <position position="145"/>
    </location>
</feature>
<comment type="caution">
    <text evidence="1">The sequence shown here is derived from an EMBL/GenBank/DDBJ whole genome shotgun (WGS) entry which is preliminary data.</text>
</comment>
<protein>
    <submittedName>
        <fullName evidence="1">Uncharacterized protein</fullName>
    </submittedName>
</protein>
<evidence type="ECO:0000313" key="1">
    <source>
        <dbReference type="EMBL" id="PKC58763.1"/>
    </source>
</evidence>
<evidence type="ECO:0000313" key="2">
    <source>
        <dbReference type="Proteomes" id="UP000232688"/>
    </source>
</evidence>
<reference evidence="1 2" key="1">
    <citation type="submission" date="2017-10" db="EMBL/GenBank/DDBJ databases">
        <title>Extensive intraspecific genome diversity in a model arbuscular mycorrhizal fungus.</title>
        <authorList>
            <person name="Chen E.C.H."/>
            <person name="Morin E."/>
            <person name="Baudet D."/>
            <person name="Noel J."/>
            <person name="Ndikumana S."/>
            <person name="Charron P."/>
            <person name="St-Onge C."/>
            <person name="Giorgi J."/>
            <person name="Grigoriev I.V."/>
            <person name="Roux C."/>
            <person name="Martin F.M."/>
            <person name="Corradi N."/>
        </authorList>
    </citation>
    <scope>NUCLEOTIDE SEQUENCE [LARGE SCALE GENOMIC DNA]</scope>
    <source>
        <strain evidence="1 2">A1</strain>
    </source>
</reference>
<name>A0A2N0R657_9GLOM</name>
<reference evidence="1 2" key="2">
    <citation type="submission" date="2017-10" db="EMBL/GenBank/DDBJ databases">
        <title>Genome analyses suggest a sexual origin of heterokaryosis in a supposedly ancient asexual fungus.</title>
        <authorList>
            <person name="Corradi N."/>
            <person name="Sedzielewska K."/>
            <person name="Noel J."/>
            <person name="Charron P."/>
            <person name="Farinelli L."/>
            <person name="Marton T."/>
            <person name="Kruger M."/>
            <person name="Pelin A."/>
            <person name="Brachmann A."/>
            <person name="Corradi N."/>
        </authorList>
    </citation>
    <scope>NUCLEOTIDE SEQUENCE [LARGE SCALE GENOMIC DNA]</scope>
    <source>
        <strain evidence="1 2">A1</strain>
    </source>
</reference>
<accession>A0A2N0R657</accession>